<comment type="caution">
    <text evidence="2">The sequence shown here is derived from an EMBL/GenBank/DDBJ whole genome shotgun (WGS) entry which is preliminary data.</text>
</comment>
<dbReference type="VEuPathDB" id="FungiDB:RhiirFUN_025293"/>
<organism evidence="2 3">
    <name type="scientific">Rhizophagus irregularis</name>
    <dbReference type="NCBI Taxonomy" id="588596"/>
    <lineage>
        <taxon>Eukaryota</taxon>
        <taxon>Fungi</taxon>
        <taxon>Fungi incertae sedis</taxon>
        <taxon>Mucoromycota</taxon>
        <taxon>Glomeromycotina</taxon>
        <taxon>Glomeromycetes</taxon>
        <taxon>Glomerales</taxon>
        <taxon>Glomeraceae</taxon>
        <taxon>Rhizophagus</taxon>
    </lineage>
</organism>
<sequence>MSRENISTLALFVILTTLEYPLFDPVVELEMKPLSCHLYKSVTYVVGVGRLLNKGGGLGRSVGERSSGNQKIGDNNLCTPCESCITSTTDSWERCTNLILLPSLMRPGSPLCVSNGDLSLIFAMKKLLRVEILTHSFLDRFLEGESNGKEKNHLAVGPFLDRLAKYLYCCHEIIDAPLLQERTFSFELQISDWTFQTKTLALDFGRIFLTFKMPKFNDNSDEIINLLNCLTNDQLRVLFGNTEKFKNWLKNKEIEDIDPISAFANFIKHNKDEESLSKFVESWNNRIKIIPNDLIFTKDKKFIKDVKVSHRTDLANKYLGHFVSCCDEEDHINILNNKQIRIIDRNKSVILYCDDKRIGAVIRDAAPKNVLNHFGVKIKSTIDVHYTIRRGNSHKSVGYMVGYGTRPNFLDGHPGSYSYKKKASDPDTQRIFDDDGNTLANWLYNYGKKYLPFTTLSYDEFKEKVKLDNDEVIGAVFCTKNYQAVGHKDKDRSEFAVGFVYDEETVKGGYFFYPLIP</sequence>
<evidence type="ECO:0000313" key="3">
    <source>
        <dbReference type="Proteomes" id="UP000234323"/>
    </source>
</evidence>
<evidence type="ECO:0000313" key="2">
    <source>
        <dbReference type="EMBL" id="PKY50956.1"/>
    </source>
</evidence>
<dbReference type="Proteomes" id="UP000234323">
    <property type="component" value="Unassembled WGS sequence"/>
</dbReference>
<dbReference type="VEuPathDB" id="FungiDB:RhiirA1_539439"/>
<gene>
    <name evidence="2" type="ORF">RhiirA4_424152</name>
</gene>
<feature type="signal peptide" evidence="1">
    <location>
        <begin position="1"/>
        <end position="23"/>
    </location>
</feature>
<keyword evidence="1" id="KW-0732">Signal</keyword>
<dbReference type="AlphaFoldDB" id="A0A2I1GWD8"/>
<dbReference type="EMBL" id="LLXI01000947">
    <property type="protein sequence ID" value="PKY50956.1"/>
    <property type="molecule type" value="Genomic_DNA"/>
</dbReference>
<accession>A0A2I1GWD8</accession>
<keyword evidence="3" id="KW-1185">Reference proteome</keyword>
<name>A0A2I1GWD8_9GLOM</name>
<evidence type="ECO:0000256" key="1">
    <source>
        <dbReference type="SAM" id="SignalP"/>
    </source>
</evidence>
<reference evidence="2 3" key="1">
    <citation type="submission" date="2015-10" db="EMBL/GenBank/DDBJ databases">
        <title>Genome analyses suggest a sexual origin of heterokaryosis in a supposedly ancient asexual fungus.</title>
        <authorList>
            <person name="Ropars J."/>
            <person name="Sedzielewska K."/>
            <person name="Noel J."/>
            <person name="Charron P."/>
            <person name="Farinelli L."/>
            <person name="Marton T."/>
            <person name="Kruger M."/>
            <person name="Pelin A."/>
            <person name="Brachmann A."/>
            <person name="Corradi N."/>
        </authorList>
    </citation>
    <scope>NUCLEOTIDE SEQUENCE [LARGE SCALE GENOMIC DNA]</scope>
    <source>
        <strain evidence="2 3">A4</strain>
    </source>
</reference>
<proteinExistence type="predicted"/>
<feature type="chain" id="PRO_5014187852" evidence="1">
    <location>
        <begin position="24"/>
        <end position="517"/>
    </location>
</feature>
<protein>
    <submittedName>
        <fullName evidence="2">Uncharacterized protein</fullName>
    </submittedName>
</protein>
<dbReference type="VEuPathDB" id="FungiDB:FUN_021356"/>